<dbReference type="InterPro" id="IPR013758">
    <property type="entry name" value="Topo_IIA_A/C_ab"/>
</dbReference>
<comment type="catalytic activity">
    <reaction evidence="1 12 13">
        <text>ATP-dependent breakage, passage and rejoining of double-stranded DNA.</text>
        <dbReference type="EC" id="5.6.2.2"/>
    </reaction>
</comment>
<evidence type="ECO:0000256" key="9">
    <source>
        <dbReference type="ARBA" id="ARBA00023029"/>
    </source>
</evidence>
<keyword evidence="5" id="KW-0479">Metal-binding</keyword>
<reference evidence="18 19" key="1">
    <citation type="submission" date="2019-12" db="EMBL/GenBank/DDBJ databases">
        <authorList>
            <person name="Scholz U."/>
            <person name="Mascher M."/>
            <person name="Fiebig A."/>
        </authorList>
    </citation>
    <scope>NUCLEOTIDE SEQUENCE</scope>
</reference>
<evidence type="ECO:0000256" key="4">
    <source>
        <dbReference type="ARBA" id="ARBA00011080"/>
    </source>
</evidence>
<dbReference type="InterPro" id="IPR001241">
    <property type="entry name" value="Topo_IIA"/>
</dbReference>
<evidence type="ECO:0000256" key="7">
    <source>
        <dbReference type="ARBA" id="ARBA00022840"/>
    </source>
</evidence>
<dbReference type="InterPro" id="IPR003594">
    <property type="entry name" value="HATPase_dom"/>
</dbReference>
<dbReference type="GO" id="GO:0003677">
    <property type="term" value="F:DNA binding"/>
    <property type="evidence" value="ECO:0007669"/>
    <property type="project" value="UniProtKB-UniRule"/>
</dbReference>
<evidence type="ECO:0000256" key="12">
    <source>
        <dbReference type="PROSITE-ProRule" id="PRU01384"/>
    </source>
</evidence>
<gene>
    <name evidence="18" type="ORF">SI7747_15018189</name>
</gene>
<dbReference type="SUPFAM" id="SSF54211">
    <property type="entry name" value="Ribosomal protein S5 domain 2-like"/>
    <property type="match status" value="1"/>
</dbReference>
<dbReference type="InterPro" id="IPR013760">
    <property type="entry name" value="Topo_IIA-like_dom_sf"/>
</dbReference>
<dbReference type="InterPro" id="IPR020568">
    <property type="entry name" value="Ribosomal_Su5_D2-typ_SF"/>
</dbReference>
<protein>
    <recommendedName>
        <fullName evidence="13">DNA topoisomerase 2</fullName>
        <ecNumber evidence="13">5.6.2.2</ecNumber>
    </recommendedName>
</protein>
<feature type="domain" description="Topo IIA-type catalytic" evidence="17">
    <location>
        <begin position="703"/>
        <end position="1124"/>
    </location>
</feature>
<dbReference type="EMBL" id="LR743602">
    <property type="protein sequence ID" value="CAA2632591.1"/>
    <property type="molecule type" value="Genomic_DNA"/>
</dbReference>
<dbReference type="Proteomes" id="UP001189122">
    <property type="component" value="Unassembled WGS sequence"/>
</dbReference>
<dbReference type="InterPro" id="IPR013506">
    <property type="entry name" value="Topo_IIA_bsu_dom2"/>
</dbReference>
<dbReference type="GO" id="GO:0005524">
    <property type="term" value="F:ATP binding"/>
    <property type="evidence" value="ECO:0007669"/>
    <property type="project" value="UniProtKB-UniRule"/>
</dbReference>
<dbReference type="PROSITE" id="PS52040">
    <property type="entry name" value="TOPO_IIA"/>
    <property type="match status" value="1"/>
</dbReference>
<dbReference type="GO" id="GO:0003918">
    <property type="term" value="F:DNA topoisomerase type II (double strand cut, ATP-hydrolyzing) activity"/>
    <property type="evidence" value="ECO:0007669"/>
    <property type="project" value="UniProtKB-UniRule"/>
</dbReference>
<dbReference type="CDD" id="cd16930">
    <property type="entry name" value="HATPase_TopII-like"/>
    <property type="match status" value="1"/>
</dbReference>
<keyword evidence="8" id="KW-0460">Magnesium</keyword>
<evidence type="ECO:0000313" key="19">
    <source>
        <dbReference type="Proteomes" id="UP001189122"/>
    </source>
</evidence>
<keyword evidence="11 12" id="KW-0413">Isomerase</keyword>
<comment type="function">
    <text evidence="13">Control of topological states of DNA by transient breakage and subsequent rejoining of DNA strands. Topoisomerase II makes double-strand breaks.</text>
</comment>
<dbReference type="Gene3D" id="3.30.230.10">
    <property type="match status" value="1"/>
</dbReference>
<feature type="compositionally biased region" description="Basic residues" evidence="15">
    <location>
        <begin position="1181"/>
        <end position="1196"/>
    </location>
</feature>
<feature type="region of interest" description="Disordered" evidence="15">
    <location>
        <begin position="1149"/>
        <end position="1406"/>
    </location>
</feature>
<dbReference type="Gene3D" id="3.30.1360.40">
    <property type="match status" value="1"/>
</dbReference>
<dbReference type="InterPro" id="IPR014721">
    <property type="entry name" value="Ribsml_uS5_D2-typ_fold_subgr"/>
</dbReference>
<comment type="subunit">
    <text evidence="13">Homodimer.</text>
</comment>
<evidence type="ECO:0000259" key="16">
    <source>
        <dbReference type="PROSITE" id="PS50880"/>
    </source>
</evidence>
<dbReference type="Pfam" id="PF00204">
    <property type="entry name" value="DNA_gyraseB"/>
    <property type="match status" value="1"/>
</dbReference>
<dbReference type="Gene3D" id="1.10.268.10">
    <property type="entry name" value="Topoisomerase, domain 3"/>
    <property type="match status" value="1"/>
</dbReference>
<feature type="compositionally biased region" description="Acidic residues" evidence="15">
    <location>
        <begin position="1388"/>
        <end position="1406"/>
    </location>
</feature>
<dbReference type="InterPro" id="IPR013759">
    <property type="entry name" value="Topo_IIA_B_C"/>
</dbReference>
<dbReference type="SMART" id="SM00434">
    <property type="entry name" value="TOP4c"/>
    <property type="match status" value="1"/>
</dbReference>
<keyword evidence="7 13" id="KW-0067">ATP-binding</keyword>
<comment type="cofactor">
    <cofactor evidence="2">
        <name>Ca(2+)</name>
        <dbReference type="ChEBI" id="CHEBI:29108"/>
    </cofactor>
</comment>
<feature type="active site" description="O-(5'-phospho-DNA)-tyrosine intermediate" evidence="12">
    <location>
        <position position="793"/>
    </location>
</feature>
<dbReference type="PRINTS" id="PR01158">
    <property type="entry name" value="TOPISMRASEII"/>
</dbReference>
<dbReference type="Gene3D" id="3.30.565.10">
    <property type="entry name" value="Histidine kinase-like ATPase, C-terminal domain"/>
    <property type="match status" value="1"/>
</dbReference>
<name>A0A7I8JPV4_SPIIN</name>
<dbReference type="FunFam" id="3.40.50.670:FF:000001">
    <property type="entry name" value="DNA topoisomerase 2"/>
    <property type="match status" value="1"/>
</dbReference>
<feature type="coiled-coil region" evidence="14">
    <location>
        <begin position="1094"/>
        <end position="1144"/>
    </location>
</feature>
<dbReference type="GO" id="GO:0046872">
    <property type="term" value="F:metal ion binding"/>
    <property type="evidence" value="ECO:0007669"/>
    <property type="project" value="UniProtKB-KW"/>
</dbReference>
<dbReference type="SUPFAM" id="SSF55874">
    <property type="entry name" value="ATPase domain of HSP90 chaperone/DNA topoisomerase II/histidine kinase"/>
    <property type="match status" value="1"/>
</dbReference>
<keyword evidence="9 12" id="KW-0799">Topoisomerase</keyword>
<dbReference type="CDD" id="cd00187">
    <property type="entry name" value="TOP4c"/>
    <property type="match status" value="1"/>
</dbReference>
<feature type="compositionally biased region" description="Acidic residues" evidence="15">
    <location>
        <begin position="1261"/>
        <end position="1284"/>
    </location>
</feature>
<evidence type="ECO:0000256" key="3">
    <source>
        <dbReference type="ARBA" id="ARBA00001946"/>
    </source>
</evidence>
<comment type="similarity">
    <text evidence="4 13">Belongs to the type II topoisomerase family.</text>
</comment>
<evidence type="ECO:0000256" key="2">
    <source>
        <dbReference type="ARBA" id="ARBA00001913"/>
    </source>
</evidence>
<evidence type="ECO:0000256" key="8">
    <source>
        <dbReference type="ARBA" id="ARBA00022842"/>
    </source>
</evidence>
<dbReference type="Gene3D" id="3.40.50.670">
    <property type="match status" value="1"/>
</dbReference>
<dbReference type="FunFam" id="3.30.230.10:FF:000008">
    <property type="entry name" value="DNA topoisomerase 2"/>
    <property type="match status" value="1"/>
</dbReference>
<dbReference type="EMBL" id="CACRZD030000015">
    <property type="protein sequence ID" value="CAA6671781.1"/>
    <property type="molecule type" value="Genomic_DNA"/>
</dbReference>
<dbReference type="PANTHER" id="PTHR10169:SF38">
    <property type="entry name" value="DNA TOPOISOMERASE 2"/>
    <property type="match status" value="1"/>
</dbReference>
<dbReference type="GO" id="GO:0000819">
    <property type="term" value="P:sister chromatid segregation"/>
    <property type="evidence" value="ECO:0007669"/>
    <property type="project" value="TreeGrafter"/>
</dbReference>
<keyword evidence="6 13" id="KW-0547">Nucleotide-binding</keyword>
<evidence type="ECO:0000256" key="6">
    <source>
        <dbReference type="ARBA" id="ARBA00022741"/>
    </source>
</evidence>
<dbReference type="EC" id="5.6.2.2" evidence="13"/>
<feature type="compositionally biased region" description="Basic and acidic residues" evidence="15">
    <location>
        <begin position="1233"/>
        <end position="1242"/>
    </location>
</feature>
<dbReference type="PROSITE" id="PS00177">
    <property type="entry name" value="TOPOISOMERASE_II"/>
    <property type="match status" value="1"/>
</dbReference>
<dbReference type="InterPro" id="IPR013757">
    <property type="entry name" value="Topo_IIA_A_a_sf"/>
</dbReference>
<proteinExistence type="inferred from homology"/>
<dbReference type="InterPro" id="IPR036890">
    <property type="entry name" value="HATPase_C_sf"/>
</dbReference>
<evidence type="ECO:0000256" key="10">
    <source>
        <dbReference type="ARBA" id="ARBA00023125"/>
    </source>
</evidence>
<dbReference type="FunFam" id="3.30.565.10:FF:000004">
    <property type="entry name" value="DNA topoisomerase 2"/>
    <property type="match status" value="1"/>
</dbReference>
<evidence type="ECO:0000313" key="18">
    <source>
        <dbReference type="EMBL" id="CAA2632591.1"/>
    </source>
</evidence>
<dbReference type="InterPro" id="IPR031660">
    <property type="entry name" value="TOPRIM_C"/>
</dbReference>
<keyword evidence="14" id="KW-0175">Coiled coil</keyword>
<organism evidence="18">
    <name type="scientific">Spirodela intermedia</name>
    <name type="common">Intermediate duckweed</name>
    <dbReference type="NCBI Taxonomy" id="51605"/>
    <lineage>
        <taxon>Eukaryota</taxon>
        <taxon>Viridiplantae</taxon>
        <taxon>Streptophyta</taxon>
        <taxon>Embryophyta</taxon>
        <taxon>Tracheophyta</taxon>
        <taxon>Spermatophyta</taxon>
        <taxon>Magnoliopsida</taxon>
        <taxon>Liliopsida</taxon>
        <taxon>Araceae</taxon>
        <taxon>Lemnoideae</taxon>
        <taxon>Spirodela</taxon>
    </lineage>
</organism>
<evidence type="ECO:0000256" key="13">
    <source>
        <dbReference type="RuleBase" id="RU362094"/>
    </source>
</evidence>
<dbReference type="GO" id="GO:0005634">
    <property type="term" value="C:nucleus"/>
    <property type="evidence" value="ECO:0007669"/>
    <property type="project" value="TreeGrafter"/>
</dbReference>
<dbReference type="PROSITE" id="PS50880">
    <property type="entry name" value="TOPRIM"/>
    <property type="match status" value="1"/>
</dbReference>
<dbReference type="PRINTS" id="PR00418">
    <property type="entry name" value="TPI2FAMILY"/>
</dbReference>
<evidence type="ECO:0000256" key="14">
    <source>
        <dbReference type="SAM" id="Coils"/>
    </source>
</evidence>
<dbReference type="InterPro" id="IPR018522">
    <property type="entry name" value="TopoIIA_CS"/>
</dbReference>
<dbReference type="GO" id="GO:0006265">
    <property type="term" value="P:DNA topological change"/>
    <property type="evidence" value="ECO:0007669"/>
    <property type="project" value="UniProtKB-UniRule"/>
</dbReference>
<dbReference type="PANTHER" id="PTHR10169">
    <property type="entry name" value="DNA TOPOISOMERASE/GYRASE"/>
    <property type="match status" value="1"/>
</dbReference>
<dbReference type="GO" id="GO:0000712">
    <property type="term" value="P:resolution of meiotic recombination intermediates"/>
    <property type="evidence" value="ECO:0007669"/>
    <property type="project" value="TreeGrafter"/>
</dbReference>
<dbReference type="FunFam" id="3.90.199.10:FF:000002">
    <property type="entry name" value="DNA topoisomerase 2"/>
    <property type="match status" value="1"/>
</dbReference>
<sequence>MSPLATANTRGAAADAGFKSIEETYQKKTQLEHILLRPDTYIGSVERHSQALWVYEEDQMVHRTITYVPGLYKIFDEILVNAADNKQRDPSMDALRVEIDHLEGRISVYNNGDGIPVEVHKEEGVYVPELIFGHLLTSSNYDDDVKKTTGGRNGYGAKLTNIFSTEFIVETADGKRQKKYKQVFSNNMGSKCEPVITKCKEGENWTRITFKPDLPKFNMSELEDDVVALMKKRVIDLAGTLGKTVKVELNGQRLPVKTFQQYVDLYLKSADKNRTDSLPRIYEANDRWEVCFSLSEGQFQQVSFVNRISTIKGGSHVEYITSQITNHVTAIVHKKNKTANLKPHMVKNHVWIFVNALIDNPAFDSQTKETLTTRQGSFGSKCELSQTFLKKAESGIVDTLLSWADFKQSKDLKKTDGSKRQRLVGLTKLEDANEAGGRNSDKCTLILTEGDSAKALAMAGISVVGRDYYGVFPLRGKLLNVREASHKQIMENAEIQNIKQILGLQHGKQYDSVKSLRYGHLMIMTDQDHDGSHIKGLLINFIHSFWPSLLKIPTFLVEFITPIVKGSRRDMEVLSFYSMPDYEQWKETLGDGAKVWKIKYYKGLGTSDSVEGREYFSNLEQNKKDFVWADEEDGNAIELAFSKKKSKKENAGFDIFLVLCLIFSFTILQPGTCLDQRMTHIKYSDFVNKELILFSVADLQRSIPSMVDGLKPGQRKILYCSLKKKIVEDIKVSQFCGYVSEHSAYHHGEQSLATTILGMANDFVGSNNINLLVPSGQFGTRLRGGKDAAHSRYIHTRLSSVTRFIFHKDDDHLLDYLNEDGQSIEPNWYMPIIPMVLVNGSEGIGTGWSSFVPNFNPRDIIANLRRLLNEEQMQPMIPWYKGFQGSIERTSTKEAGVTYTISGIIEEVDATTLRIIELPFLESLITGNDKIKEPFIKDYRQYSDDRTVNFEVYLTEENLNAARQEGLLKRFKLTTTISTSNMHLFDANGTIKKYDDAEQILYEFFQLRLVFYEKRKAALLAMLGTDLLKLDNRVRFILGVVNGDIKVFKRKIAELLLELQQKGFTSMLNKPKSPDAGYAYLLSVPVESFTSEMVEKLLGQRAKLEFEIEELKASTAKSLWLKDLDAFAEALDAFEKEREEELETVKLKDRKGARHISTKVQTKQRKKNVTAESAGNLPKATKPRGAPKKASSKRPQAKNDEDDNDDDDILELKERLARYDINSPQEELAMETEGSRQEEPAKRQLPGRAAVGSSLPRLTEIPDDEEGLKDEVEDDDDDDEDFGMEETRPAGRGRKGPTATATAARRGRPPGGNKLITDVLKPKVRKIRPSPFNKKSGSILERTSGTNSASEDSGTSPSSSPEEAPPARARPQRANRAPTKKYVVISESESEEDHADDDSDFHENDD</sequence>
<dbReference type="InterPro" id="IPR034157">
    <property type="entry name" value="TOPRIM_TopoII"/>
</dbReference>
<accession>A0A7I8JPV4</accession>
<dbReference type="FunFam" id="3.30.1490.30:FF:000001">
    <property type="entry name" value="DNA topoisomerase 2"/>
    <property type="match status" value="1"/>
</dbReference>
<dbReference type="InterPro" id="IPR006171">
    <property type="entry name" value="TOPRIM_dom"/>
</dbReference>
<dbReference type="SUPFAM" id="SSF56719">
    <property type="entry name" value="Type II DNA topoisomerase"/>
    <property type="match status" value="1"/>
</dbReference>
<dbReference type="Pfam" id="PF02518">
    <property type="entry name" value="HATPase_c"/>
    <property type="match status" value="1"/>
</dbReference>
<dbReference type="CDD" id="cd03365">
    <property type="entry name" value="TOPRIM_TopoIIA"/>
    <property type="match status" value="1"/>
</dbReference>
<keyword evidence="19" id="KW-1185">Reference proteome</keyword>
<dbReference type="SMART" id="SM00433">
    <property type="entry name" value="TOP2c"/>
    <property type="match status" value="1"/>
</dbReference>
<evidence type="ECO:0000256" key="15">
    <source>
        <dbReference type="SAM" id="MobiDB-lite"/>
    </source>
</evidence>
<feature type="compositionally biased region" description="Basic residues" evidence="15">
    <location>
        <begin position="1149"/>
        <end position="1168"/>
    </location>
</feature>
<keyword evidence="10 12" id="KW-0238">DNA-binding</keyword>
<dbReference type="InterPro" id="IPR001154">
    <property type="entry name" value="TopoII_euk"/>
</dbReference>
<dbReference type="Pfam" id="PF00521">
    <property type="entry name" value="DNA_topoisoIV"/>
    <property type="match status" value="1"/>
</dbReference>
<dbReference type="Gene3D" id="3.90.199.10">
    <property type="entry name" value="Topoisomerase II, domain 5"/>
    <property type="match status" value="1"/>
</dbReference>
<feature type="compositionally biased region" description="Acidic residues" evidence="15">
    <location>
        <begin position="1200"/>
        <end position="1209"/>
    </location>
</feature>
<dbReference type="InterPro" id="IPR050634">
    <property type="entry name" value="DNA_Topoisomerase_II"/>
</dbReference>
<dbReference type="CDD" id="cd03481">
    <property type="entry name" value="TopoIIA_Trans_ScTopoIIA"/>
    <property type="match status" value="1"/>
</dbReference>
<comment type="cofactor">
    <cofactor evidence="3">
        <name>Mg(2+)</name>
        <dbReference type="ChEBI" id="CHEBI:18420"/>
    </cofactor>
</comment>
<evidence type="ECO:0000256" key="1">
    <source>
        <dbReference type="ARBA" id="ARBA00000185"/>
    </source>
</evidence>
<dbReference type="InterPro" id="IPR002205">
    <property type="entry name" value="Topo_IIA_dom_A"/>
</dbReference>
<evidence type="ECO:0000259" key="17">
    <source>
        <dbReference type="PROSITE" id="PS52040"/>
    </source>
</evidence>
<feature type="compositionally biased region" description="Low complexity" evidence="15">
    <location>
        <begin position="1348"/>
        <end position="1377"/>
    </location>
</feature>
<evidence type="ECO:0000256" key="5">
    <source>
        <dbReference type="ARBA" id="ARBA00022723"/>
    </source>
</evidence>
<evidence type="ECO:0000256" key="11">
    <source>
        <dbReference type="ARBA" id="ARBA00023235"/>
    </source>
</evidence>
<feature type="domain" description="Toprim" evidence="16">
    <location>
        <begin position="443"/>
        <end position="557"/>
    </location>
</feature>
<dbReference type="Gene3D" id="3.30.1490.30">
    <property type="match status" value="1"/>
</dbReference>
<dbReference type="Pfam" id="PF01751">
    <property type="entry name" value="Toprim"/>
    <property type="match status" value="1"/>
</dbReference>
<dbReference type="Pfam" id="PF16898">
    <property type="entry name" value="TOPRIM_C"/>
    <property type="match status" value="1"/>
</dbReference>
<feature type="compositionally biased region" description="Polar residues" evidence="15">
    <location>
        <begin position="1333"/>
        <end position="1347"/>
    </location>
</feature>